<evidence type="ECO:0000256" key="6">
    <source>
        <dbReference type="PROSITE-ProRule" id="PRU00775"/>
    </source>
</evidence>
<evidence type="ECO:0000313" key="9">
    <source>
        <dbReference type="EMBL" id="ACL44068.1"/>
    </source>
</evidence>
<keyword evidence="3 6" id="KW-0605">Phycobilisome</keyword>
<dbReference type="KEGG" id="cyn:Cyan7425_1699"/>
<protein>
    <submittedName>
        <fullName evidence="9">Phycobilisome linker polypeptide</fullName>
    </submittedName>
</protein>
<evidence type="ECO:0000256" key="3">
    <source>
        <dbReference type="ARBA" id="ARBA00022738"/>
    </source>
</evidence>
<evidence type="ECO:0000256" key="1">
    <source>
        <dbReference type="ARBA" id="ARBA00004308"/>
    </source>
</evidence>
<organism evidence="9">
    <name type="scientific">Cyanothece sp. (strain PCC 7425 / ATCC 29141)</name>
    <dbReference type="NCBI Taxonomy" id="395961"/>
    <lineage>
        <taxon>Bacteria</taxon>
        <taxon>Bacillati</taxon>
        <taxon>Cyanobacteriota</taxon>
        <taxon>Cyanophyceae</taxon>
        <taxon>Gomontiellales</taxon>
        <taxon>Cyanothecaceae</taxon>
        <taxon>Cyanothece</taxon>
    </lineage>
</organism>
<feature type="transmembrane region" description="Helical" evidence="7">
    <location>
        <begin position="219"/>
        <end position="240"/>
    </location>
</feature>
<evidence type="ECO:0000256" key="7">
    <source>
        <dbReference type="SAM" id="Phobius"/>
    </source>
</evidence>
<dbReference type="GO" id="GO:0030089">
    <property type="term" value="C:phycobilisome"/>
    <property type="evidence" value="ECO:0007669"/>
    <property type="project" value="UniProtKB-UniRule"/>
</dbReference>
<dbReference type="STRING" id="395961.Cyan7425_1699"/>
<evidence type="ECO:0000256" key="4">
    <source>
        <dbReference type="ARBA" id="ARBA00023078"/>
    </source>
</evidence>
<dbReference type="PROSITE" id="PS51445">
    <property type="entry name" value="PBS_LINKER"/>
    <property type="match status" value="1"/>
</dbReference>
<keyword evidence="7" id="KW-0812">Transmembrane</keyword>
<dbReference type="HOGENOM" id="CLU_086930_1_0_3"/>
<evidence type="ECO:0000259" key="8">
    <source>
        <dbReference type="PROSITE" id="PS51445"/>
    </source>
</evidence>
<dbReference type="PANTHER" id="PTHR34011">
    <property type="entry name" value="PHYCOBILISOME 32.1 KDA LINKER POLYPEPTIDE, PHYCOCYANIN-ASSOCIATED, ROD 2-RELATED"/>
    <property type="match status" value="1"/>
</dbReference>
<dbReference type="EMBL" id="CP001344">
    <property type="protein sequence ID" value="ACL44068.1"/>
    <property type="molecule type" value="Genomic_DNA"/>
</dbReference>
<keyword evidence="7" id="KW-1133">Transmembrane helix</keyword>
<dbReference type="InterPro" id="IPR001297">
    <property type="entry name" value="PBS_linker_dom"/>
</dbReference>
<feature type="domain" description="PBS-linker" evidence="8">
    <location>
        <begin position="11"/>
        <end position="196"/>
    </location>
</feature>
<name>B8HR80_CYAP4</name>
<reference evidence="9" key="1">
    <citation type="submission" date="2009-01" db="EMBL/GenBank/DDBJ databases">
        <title>Complete sequence of chromosome Cyanothece sp. PCC 7425.</title>
        <authorList>
            <consortium name="US DOE Joint Genome Institute"/>
            <person name="Lucas S."/>
            <person name="Copeland A."/>
            <person name="Lapidus A."/>
            <person name="Glavina del Rio T."/>
            <person name="Dalin E."/>
            <person name="Tice H."/>
            <person name="Bruce D."/>
            <person name="Goodwin L."/>
            <person name="Pitluck S."/>
            <person name="Sims D."/>
            <person name="Meineke L."/>
            <person name="Brettin T."/>
            <person name="Detter J.C."/>
            <person name="Han C."/>
            <person name="Larimer F."/>
            <person name="Land M."/>
            <person name="Hauser L."/>
            <person name="Kyrpides N."/>
            <person name="Ovchinnikova G."/>
            <person name="Liberton M."/>
            <person name="Stoeckel J."/>
            <person name="Banerjee A."/>
            <person name="Singh A."/>
            <person name="Page L."/>
            <person name="Sato H."/>
            <person name="Zhao L."/>
            <person name="Sherman L."/>
            <person name="Pakrasi H."/>
            <person name="Richardson P."/>
        </authorList>
    </citation>
    <scope>NUCLEOTIDE SEQUENCE</scope>
    <source>
        <strain evidence="9">PCC 7425</strain>
    </source>
</reference>
<keyword evidence="5 7" id="KW-0472">Membrane</keyword>
<gene>
    <name evidence="9" type="ordered locus">Cyan7425_1699</name>
</gene>
<sequence>MAIPLLSYSPSSQNQRVAGYEIPGDEQPRLFTTENLLSPADLDVLISAAYRQVFNEQQMTLSTRRTFAEAESQLRIGQINVRDFIRALATSDIFRSRNYDPNSNYRFVQICIQRLLGREVYSEREKIAWSIVLATQGLNGFISALLNTQEYLDNFGENTVPYQRRRILPQRTQGDLPFARTPRYDAYYRERQPQPQPAYDQFAPLKWDMLVRQVDWPRVAGVLLLFTLMTIVLLGLNAGLNIGS</sequence>
<keyword evidence="2" id="KW-0042">Antenna complex</keyword>
<dbReference type="eggNOG" id="COG0448">
    <property type="taxonomic scope" value="Bacteria"/>
</dbReference>
<keyword evidence="4" id="KW-0793">Thylakoid</keyword>
<dbReference type="GO" id="GO:0015979">
    <property type="term" value="P:photosynthesis"/>
    <property type="evidence" value="ECO:0007669"/>
    <property type="project" value="InterPro"/>
</dbReference>
<proteinExistence type="inferred from homology"/>
<dbReference type="GO" id="GO:0012505">
    <property type="term" value="C:endomembrane system"/>
    <property type="evidence" value="ECO:0007669"/>
    <property type="project" value="UniProtKB-SubCell"/>
</dbReference>
<accession>B8HR80</accession>
<evidence type="ECO:0000256" key="2">
    <source>
        <dbReference type="ARBA" id="ARBA00022549"/>
    </source>
</evidence>
<evidence type="ECO:0000256" key="5">
    <source>
        <dbReference type="ARBA" id="ARBA00023136"/>
    </source>
</evidence>
<dbReference type="Gene3D" id="1.10.3130.20">
    <property type="entry name" value="Phycobilisome linker domain"/>
    <property type="match status" value="1"/>
</dbReference>
<comment type="similarity">
    <text evidence="6">Belongs to the phycobilisome linker protein family.</text>
</comment>
<dbReference type="InterPro" id="IPR038255">
    <property type="entry name" value="PBS_linker_sf"/>
</dbReference>
<dbReference type="AlphaFoldDB" id="B8HR80"/>
<dbReference type="Pfam" id="PF00427">
    <property type="entry name" value="PBS_linker_poly"/>
    <property type="match status" value="1"/>
</dbReference>
<dbReference type="OrthoDB" id="448032at2"/>
<comment type="subcellular location">
    <subcellularLocation>
        <location evidence="1">Endomembrane system</location>
    </subcellularLocation>
</comment>